<organism evidence="1 2">
    <name type="scientific">Wickerhamomyces pijperi</name>
    <name type="common">Yeast</name>
    <name type="synonym">Pichia pijperi</name>
    <dbReference type="NCBI Taxonomy" id="599730"/>
    <lineage>
        <taxon>Eukaryota</taxon>
        <taxon>Fungi</taxon>
        <taxon>Dikarya</taxon>
        <taxon>Ascomycota</taxon>
        <taxon>Saccharomycotina</taxon>
        <taxon>Saccharomycetes</taxon>
        <taxon>Phaffomycetales</taxon>
        <taxon>Wickerhamomycetaceae</taxon>
        <taxon>Wickerhamomyces</taxon>
    </lineage>
</organism>
<name>A0A9P8QCA2_WICPI</name>
<sequence>MTSSLCWELRSVAIRVGPARVNWYRRSKDVMISSWSFVRRKEVTLSQMAPSDKLKEQSSPLVDERTRTREKDRIMAMSNARFELARNSLMSTNTVASSFGAGAKYEEMASMMSTVYPKSSPSTLCSLFSYLSRISERISLERGYQFSNVSLHHLRSIPALMLSSMYVSNSGDLNCAVAAKGLYEGCVGICASGGITMGVACIGLDISQARAGFQLGCSV</sequence>
<evidence type="ECO:0000313" key="2">
    <source>
        <dbReference type="Proteomes" id="UP000774326"/>
    </source>
</evidence>
<reference evidence="1" key="1">
    <citation type="journal article" date="2021" name="Open Biol.">
        <title>Shared evolutionary footprints suggest mitochondrial oxidative damage underlies multiple complex I losses in fungi.</title>
        <authorList>
            <person name="Schikora-Tamarit M.A."/>
            <person name="Marcet-Houben M."/>
            <person name="Nosek J."/>
            <person name="Gabaldon T."/>
        </authorList>
    </citation>
    <scope>NUCLEOTIDE SEQUENCE</scope>
    <source>
        <strain evidence="1">CBS2887</strain>
    </source>
</reference>
<keyword evidence="2" id="KW-1185">Reference proteome</keyword>
<comment type="caution">
    <text evidence="1">The sequence shown here is derived from an EMBL/GenBank/DDBJ whole genome shotgun (WGS) entry which is preliminary data.</text>
</comment>
<dbReference type="Proteomes" id="UP000774326">
    <property type="component" value="Unassembled WGS sequence"/>
</dbReference>
<gene>
    <name evidence="1" type="ORF">WICPIJ_002123</name>
</gene>
<evidence type="ECO:0000313" key="1">
    <source>
        <dbReference type="EMBL" id="KAH3686892.1"/>
    </source>
</evidence>
<dbReference type="AlphaFoldDB" id="A0A9P8QCA2"/>
<protein>
    <submittedName>
        <fullName evidence="1">Uncharacterized protein</fullName>
    </submittedName>
</protein>
<reference evidence="1" key="2">
    <citation type="submission" date="2021-01" db="EMBL/GenBank/DDBJ databases">
        <authorList>
            <person name="Schikora-Tamarit M.A."/>
        </authorList>
    </citation>
    <scope>NUCLEOTIDE SEQUENCE</scope>
    <source>
        <strain evidence="1">CBS2887</strain>
    </source>
</reference>
<dbReference type="EMBL" id="JAEUBG010001147">
    <property type="protein sequence ID" value="KAH3686892.1"/>
    <property type="molecule type" value="Genomic_DNA"/>
</dbReference>
<accession>A0A9P8QCA2</accession>
<proteinExistence type="predicted"/>